<protein>
    <submittedName>
        <fullName evidence="1">Uncharacterized protein</fullName>
    </submittedName>
</protein>
<comment type="caution">
    <text evidence="1">The sequence shown here is derived from an EMBL/GenBank/DDBJ whole genome shotgun (WGS) entry which is preliminary data.</text>
</comment>
<gene>
    <name evidence="1" type="ORF">CesoFtcFv8_006891</name>
</gene>
<proteinExistence type="predicted"/>
<keyword evidence="2" id="KW-1185">Reference proteome</keyword>
<organism evidence="1 2">
    <name type="scientific">Champsocephalus esox</name>
    <name type="common">pike icefish</name>
    <dbReference type="NCBI Taxonomy" id="159716"/>
    <lineage>
        <taxon>Eukaryota</taxon>
        <taxon>Metazoa</taxon>
        <taxon>Chordata</taxon>
        <taxon>Craniata</taxon>
        <taxon>Vertebrata</taxon>
        <taxon>Euteleostomi</taxon>
        <taxon>Actinopterygii</taxon>
        <taxon>Neopterygii</taxon>
        <taxon>Teleostei</taxon>
        <taxon>Neoteleostei</taxon>
        <taxon>Acanthomorphata</taxon>
        <taxon>Eupercaria</taxon>
        <taxon>Perciformes</taxon>
        <taxon>Notothenioidei</taxon>
        <taxon>Channichthyidae</taxon>
        <taxon>Champsocephalus</taxon>
    </lineage>
</organism>
<evidence type="ECO:0000313" key="1">
    <source>
        <dbReference type="EMBL" id="KAK5901533.1"/>
    </source>
</evidence>
<dbReference type="EMBL" id="JAULUE010002051">
    <property type="protein sequence ID" value="KAK5901533.1"/>
    <property type="molecule type" value="Genomic_DNA"/>
</dbReference>
<dbReference type="AlphaFoldDB" id="A0AAN8CG59"/>
<reference evidence="1 2" key="1">
    <citation type="journal article" date="2023" name="Mol. Biol. Evol.">
        <title>Genomics of Secondarily Temperate Adaptation in the Only Non-Antarctic Icefish.</title>
        <authorList>
            <person name="Rivera-Colon A.G."/>
            <person name="Rayamajhi N."/>
            <person name="Minhas B.F."/>
            <person name="Madrigal G."/>
            <person name="Bilyk K.T."/>
            <person name="Yoon V."/>
            <person name="Hune M."/>
            <person name="Gregory S."/>
            <person name="Cheng C.H.C."/>
            <person name="Catchen J.M."/>
        </authorList>
    </citation>
    <scope>NUCLEOTIDE SEQUENCE [LARGE SCALE GENOMIC DNA]</scope>
    <source>
        <strain evidence="1">JC2023a</strain>
    </source>
</reference>
<sequence>MSPSLFALHAPELPSSHRWSSSLYILQLNVPELAALSQSISTVGPNGYLLYMPRASSLCLFLLYLRAFEVS</sequence>
<dbReference type="Proteomes" id="UP001335648">
    <property type="component" value="Unassembled WGS sequence"/>
</dbReference>
<name>A0AAN8CG59_9TELE</name>
<evidence type="ECO:0000313" key="2">
    <source>
        <dbReference type="Proteomes" id="UP001335648"/>
    </source>
</evidence>
<accession>A0AAN8CG59</accession>